<dbReference type="NCBIfam" id="TIGR04057">
    <property type="entry name" value="SusC_RagA_signa"/>
    <property type="match status" value="1"/>
</dbReference>
<dbReference type="InterPro" id="IPR011662">
    <property type="entry name" value="Secretin/TonB_short_N"/>
</dbReference>
<dbReference type="EMBL" id="FNCG01000003">
    <property type="protein sequence ID" value="SDG29929.1"/>
    <property type="molecule type" value="Genomic_DNA"/>
</dbReference>
<dbReference type="GO" id="GO:0006826">
    <property type="term" value="P:iron ion transport"/>
    <property type="evidence" value="ECO:0007669"/>
    <property type="project" value="UniProtKB-KW"/>
</dbReference>
<keyword evidence="3 10" id="KW-1134">Transmembrane beta strand</keyword>
<dbReference type="Gene3D" id="2.170.130.10">
    <property type="entry name" value="TonB-dependent receptor, plug domain"/>
    <property type="match status" value="1"/>
</dbReference>
<dbReference type="InterPro" id="IPR000531">
    <property type="entry name" value="Beta-barrel_TonB"/>
</dbReference>
<evidence type="ECO:0000256" key="1">
    <source>
        <dbReference type="ARBA" id="ARBA00004571"/>
    </source>
</evidence>
<dbReference type="InterPro" id="IPR023997">
    <property type="entry name" value="TonB-dep_OMP_SusC/RagA_CS"/>
</dbReference>
<keyword evidence="14" id="KW-1185">Reference proteome</keyword>
<sequence length="1140" mass="125823">MYKNSTALKRGQIPRAVSKLFLIMKLSFFLCLVSILQVSASTTFAQRISLSKNNASLVETLKDIHRQSGYSVLYNSKMLKKALPVNVDLKDAGLEEALQQCFRDQPFSYVINNTTIVVTPKPAEKKPVQVITITGTVKDQKGVSLPGVTLKVKGTNTGVQTNIDGNYTVTVNDNSAVLVFSFVGFVTQEVSVGNQTKIDVTLKEQTSALNEIVVVGYGTQKKANLTGAVSSVSGETLNKRPVVNTASMLEGLAPGVQINTGSGEPGNEAVSIRIRGNSTFSGAGSDPLVLIDGVPGNFSDLNPTDVDNVSVLKDAASASIYGSRAANGVVLVTTKQGKAGQMSVNYDGNLGYNSPTKMFKLVTNSAQYMEMFNQARINSGTTDPNSLYPQDQIDLYRNATDRARYPNTDWLSLIFRTAVTQNHNLTFNGGSEKTTYNVSLGYVNQDGIERGFDYKRYSARINLTSKINDHIKFGTNVLLKSGTRGAVAGNPSSPSQWDGSSMDLFLSAMSQAPTYGPYLADGSGRYTYKAYDFEYNNKNPIAVLDQNFRRITNDYAVNAQGWFEVQFTKDISWYTKGAVNFNMDKYKDFKATLDEYNFRTNQLATSLDLGKGLTDQDEQTVYTNLFSYLNYAHNFHGHNIKAQFGYSIEQSKYQYLSGYRKNFADLDLQELNAGGSDIQNANGTSNQWALMSYFGRVNYDYKGRYLLEGNIRDDGSSKFAGKNKWGVFPSFSAGWRVTEEPFVKAMNLTWLDNFKLRGSWGQLGNQNIVMNGYGANYPYQALLNFTGNYSFDNSTLLTGVAQQNLNNPAIKWETTTMTDIGLDVTIFKNFNLTADWYNKTTSDILRQAQVTAAVGLSAPTINDGSVNNRGIELGISYNNVITDGALKGLAFNVGANVDHNRNKLVKFGQTEIGDYTINQNGQPWNSFYMLQVIGIFQSATEVANSPKQFSDSTLPGDLKYKDVNGDGKIDQNDRTIIGGVYPKLNYSFNLSASFKGFDLSAMMQGVYGVKSYVSGWGTIPFVQGSSPTTDWLNAWTPEHPSATMPRLYFGQSAPDKIGRRSSYFLQDASYLRLKNLVFGYTLPSQLTKKVGINRLRVYFAGDNLLTITNFKGLDPERYGSGDQVQYPQNKIYSFGLNVSF</sequence>
<keyword evidence="7 11" id="KW-0798">TonB box</keyword>
<evidence type="ECO:0000256" key="6">
    <source>
        <dbReference type="ARBA" id="ARBA00023004"/>
    </source>
</evidence>
<dbReference type="SMART" id="SM00965">
    <property type="entry name" value="STN"/>
    <property type="match status" value="1"/>
</dbReference>
<dbReference type="RefSeq" id="WP_143020705.1">
    <property type="nucleotide sequence ID" value="NZ_FNCG01000003.1"/>
</dbReference>
<dbReference type="InterPro" id="IPR037066">
    <property type="entry name" value="Plug_dom_sf"/>
</dbReference>
<keyword evidence="4" id="KW-0410">Iron transport</keyword>
<dbReference type="GO" id="GO:0009279">
    <property type="term" value="C:cell outer membrane"/>
    <property type="evidence" value="ECO:0007669"/>
    <property type="project" value="UniProtKB-SubCell"/>
</dbReference>
<comment type="subcellular location">
    <subcellularLocation>
        <location evidence="1 10">Cell outer membrane</location>
        <topology evidence="1 10">Multi-pass membrane protein</topology>
    </subcellularLocation>
</comment>
<dbReference type="Pfam" id="PF07715">
    <property type="entry name" value="Plug"/>
    <property type="match status" value="1"/>
</dbReference>
<feature type="domain" description="Secretin/TonB short N-terminal" evidence="12">
    <location>
        <begin position="70"/>
        <end position="121"/>
    </location>
</feature>
<dbReference type="InterPro" id="IPR012910">
    <property type="entry name" value="Plug_dom"/>
</dbReference>
<dbReference type="PROSITE" id="PS52016">
    <property type="entry name" value="TONB_DEPENDENT_REC_3"/>
    <property type="match status" value="1"/>
</dbReference>
<keyword evidence="9 10" id="KW-0998">Cell outer membrane</keyword>
<keyword evidence="4" id="KW-0406">Ion transport</keyword>
<comment type="similarity">
    <text evidence="10 11">Belongs to the TonB-dependent receptor family.</text>
</comment>
<keyword evidence="2 10" id="KW-0813">Transport</keyword>
<dbReference type="AlphaFoldDB" id="A0A1G7T5M9"/>
<evidence type="ECO:0000256" key="8">
    <source>
        <dbReference type="ARBA" id="ARBA00023136"/>
    </source>
</evidence>
<dbReference type="SUPFAM" id="SSF49464">
    <property type="entry name" value="Carboxypeptidase regulatory domain-like"/>
    <property type="match status" value="1"/>
</dbReference>
<dbReference type="FunFam" id="2.170.130.10:FF:000003">
    <property type="entry name" value="SusC/RagA family TonB-linked outer membrane protein"/>
    <property type="match status" value="1"/>
</dbReference>
<dbReference type="Proteomes" id="UP000199705">
    <property type="component" value="Unassembled WGS sequence"/>
</dbReference>
<dbReference type="Gene3D" id="2.40.170.20">
    <property type="entry name" value="TonB-dependent receptor, beta-barrel domain"/>
    <property type="match status" value="1"/>
</dbReference>
<dbReference type="Gene3D" id="2.60.40.1120">
    <property type="entry name" value="Carboxypeptidase-like, regulatory domain"/>
    <property type="match status" value="1"/>
</dbReference>
<evidence type="ECO:0000256" key="5">
    <source>
        <dbReference type="ARBA" id="ARBA00022692"/>
    </source>
</evidence>
<keyword evidence="6" id="KW-0408">Iron</keyword>
<dbReference type="InterPro" id="IPR023996">
    <property type="entry name" value="TonB-dep_OMP_SusC/RagA"/>
</dbReference>
<evidence type="ECO:0000313" key="14">
    <source>
        <dbReference type="Proteomes" id="UP000199705"/>
    </source>
</evidence>
<evidence type="ECO:0000259" key="12">
    <source>
        <dbReference type="SMART" id="SM00965"/>
    </source>
</evidence>
<keyword evidence="8 10" id="KW-0472">Membrane</keyword>
<reference evidence="14" key="1">
    <citation type="submission" date="2016-10" db="EMBL/GenBank/DDBJ databases">
        <authorList>
            <person name="Varghese N."/>
            <person name="Submissions S."/>
        </authorList>
    </citation>
    <scope>NUCLEOTIDE SEQUENCE [LARGE SCALE GENOMIC DNA]</scope>
    <source>
        <strain evidence="14">Gh-67</strain>
    </source>
</reference>
<evidence type="ECO:0000256" key="2">
    <source>
        <dbReference type="ARBA" id="ARBA00022448"/>
    </source>
</evidence>
<accession>A0A1G7T5M9</accession>
<name>A0A1G7T5M9_9SPHI</name>
<dbReference type="SUPFAM" id="SSF56935">
    <property type="entry name" value="Porins"/>
    <property type="match status" value="1"/>
</dbReference>
<protein>
    <submittedName>
        <fullName evidence="13">TonB-linked outer membrane protein, SusC/RagA family</fullName>
    </submittedName>
</protein>
<dbReference type="InterPro" id="IPR036942">
    <property type="entry name" value="Beta-barrel_TonB_sf"/>
</dbReference>
<organism evidence="13 14">
    <name type="scientific">Mucilaginibacter gossypii</name>
    <dbReference type="NCBI Taxonomy" id="551996"/>
    <lineage>
        <taxon>Bacteria</taxon>
        <taxon>Pseudomonadati</taxon>
        <taxon>Bacteroidota</taxon>
        <taxon>Sphingobacteriia</taxon>
        <taxon>Sphingobacteriales</taxon>
        <taxon>Sphingobacteriaceae</taxon>
        <taxon>Mucilaginibacter</taxon>
    </lineage>
</organism>
<gene>
    <name evidence="13" type="ORF">SAMN05192573_10319</name>
</gene>
<dbReference type="STRING" id="551996.SAMN05192573_10319"/>
<dbReference type="Pfam" id="PF00593">
    <property type="entry name" value="TonB_dep_Rec_b-barrel"/>
    <property type="match status" value="1"/>
</dbReference>
<proteinExistence type="inferred from homology"/>
<evidence type="ECO:0000313" key="13">
    <source>
        <dbReference type="EMBL" id="SDG29929.1"/>
    </source>
</evidence>
<dbReference type="NCBIfam" id="TIGR04056">
    <property type="entry name" value="OMP_RagA_SusC"/>
    <property type="match status" value="1"/>
</dbReference>
<dbReference type="Gene3D" id="3.55.50.30">
    <property type="match status" value="1"/>
</dbReference>
<dbReference type="Pfam" id="PF07660">
    <property type="entry name" value="STN"/>
    <property type="match status" value="1"/>
</dbReference>
<keyword evidence="5 10" id="KW-0812">Transmembrane</keyword>
<evidence type="ECO:0000256" key="7">
    <source>
        <dbReference type="ARBA" id="ARBA00023077"/>
    </source>
</evidence>
<evidence type="ECO:0000256" key="10">
    <source>
        <dbReference type="PROSITE-ProRule" id="PRU01360"/>
    </source>
</evidence>
<evidence type="ECO:0000256" key="4">
    <source>
        <dbReference type="ARBA" id="ARBA00022496"/>
    </source>
</evidence>
<dbReference type="InterPro" id="IPR039426">
    <property type="entry name" value="TonB-dep_rcpt-like"/>
</dbReference>
<dbReference type="InterPro" id="IPR008969">
    <property type="entry name" value="CarboxyPept-like_regulatory"/>
</dbReference>
<evidence type="ECO:0000256" key="11">
    <source>
        <dbReference type="RuleBase" id="RU003357"/>
    </source>
</evidence>
<evidence type="ECO:0000256" key="9">
    <source>
        <dbReference type="ARBA" id="ARBA00023237"/>
    </source>
</evidence>
<evidence type="ECO:0000256" key="3">
    <source>
        <dbReference type="ARBA" id="ARBA00022452"/>
    </source>
</evidence>
<dbReference type="Pfam" id="PF13715">
    <property type="entry name" value="CarbopepD_reg_2"/>
    <property type="match status" value="1"/>
</dbReference>